<feature type="transmembrane region" description="Helical" evidence="1">
    <location>
        <begin position="50"/>
        <end position="73"/>
    </location>
</feature>
<proteinExistence type="predicted"/>
<comment type="caution">
    <text evidence="2">The sequence shown here is derived from an EMBL/GenBank/DDBJ whole genome shotgun (WGS) entry which is preliminary data.</text>
</comment>
<evidence type="ECO:0000256" key="1">
    <source>
        <dbReference type="SAM" id="Phobius"/>
    </source>
</evidence>
<dbReference type="AlphaFoldDB" id="A0AAV0MES6"/>
<name>A0AAV0MES6_9ROSI</name>
<dbReference type="EMBL" id="CAMGYJ010000007">
    <property type="protein sequence ID" value="CAI0444676.1"/>
    <property type="molecule type" value="Genomic_DNA"/>
</dbReference>
<reference evidence="2" key="1">
    <citation type="submission" date="2022-08" db="EMBL/GenBank/DDBJ databases">
        <authorList>
            <person name="Gutierrez-Valencia J."/>
        </authorList>
    </citation>
    <scope>NUCLEOTIDE SEQUENCE</scope>
</reference>
<protein>
    <submittedName>
        <fullName evidence="2">Uncharacterized protein</fullName>
    </submittedName>
</protein>
<keyword evidence="1" id="KW-1133">Transmembrane helix</keyword>
<organism evidence="2 3">
    <name type="scientific">Linum tenue</name>
    <dbReference type="NCBI Taxonomy" id="586396"/>
    <lineage>
        <taxon>Eukaryota</taxon>
        <taxon>Viridiplantae</taxon>
        <taxon>Streptophyta</taxon>
        <taxon>Embryophyta</taxon>
        <taxon>Tracheophyta</taxon>
        <taxon>Spermatophyta</taxon>
        <taxon>Magnoliopsida</taxon>
        <taxon>eudicotyledons</taxon>
        <taxon>Gunneridae</taxon>
        <taxon>Pentapetalae</taxon>
        <taxon>rosids</taxon>
        <taxon>fabids</taxon>
        <taxon>Malpighiales</taxon>
        <taxon>Linaceae</taxon>
        <taxon>Linum</taxon>
    </lineage>
</organism>
<feature type="non-terminal residue" evidence="2">
    <location>
        <position position="1"/>
    </location>
</feature>
<sequence>PKSCHPFVLFNYSIASATHCSSRFIEKATSPRHSSLPTPTQPPIPPYLSIYFPLIPDFFASFDFLLLSLSLSLMRKPNDGRWR</sequence>
<keyword evidence="1" id="KW-0472">Membrane</keyword>
<dbReference type="Proteomes" id="UP001154282">
    <property type="component" value="Unassembled WGS sequence"/>
</dbReference>
<keyword evidence="3" id="KW-1185">Reference proteome</keyword>
<evidence type="ECO:0000313" key="2">
    <source>
        <dbReference type="EMBL" id="CAI0444676.1"/>
    </source>
</evidence>
<evidence type="ECO:0000313" key="3">
    <source>
        <dbReference type="Proteomes" id="UP001154282"/>
    </source>
</evidence>
<keyword evidence="1" id="KW-0812">Transmembrane</keyword>
<gene>
    <name evidence="2" type="ORF">LITE_LOCUS28193</name>
</gene>
<accession>A0AAV0MES6</accession>